<protein>
    <submittedName>
        <fullName evidence="2">TIGR02206 family protein</fullName>
    </submittedName>
</protein>
<evidence type="ECO:0000313" key="2">
    <source>
        <dbReference type="EMBL" id="EHJ56488.1"/>
    </source>
</evidence>
<feature type="transmembrane region" description="Helical" evidence="1">
    <location>
        <begin position="127"/>
        <end position="144"/>
    </location>
</feature>
<dbReference type="EMBL" id="AEUZ02000001">
    <property type="protein sequence ID" value="EHJ56488.1"/>
    <property type="molecule type" value="Genomic_DNA"/>
</dbReference>
<comment type="caution">
    <text evidence="2">The sequence shown here is derived from an EMBL/GenBank/DDBJ whole genome shotgun (WGS) entry which is preliminary data.</text>
</comment>
<accession>G5KDH9</accession>
<dbReference type="STRING" id="764291.STRUR_0623"/>
<organism evidence="2 3">
    <name type="scientific">Streptococcus urinalis 2285-97</name>
    <dbReference type="NCBI Taxonomy" id="764291"/>
    <lineage>
        <taxon>Bacteria</taxon>
        <taxon>Bacillati</taxon>
        <taxon>Bacillota</taxon>
        <taxon>Bacilli</taxon>
        <taxon>Lactobacillales</taxon>
        <taxon>Streptococcaceae</taxon>
        <taxon>Streptococcus</taxon>
    </lineage>
</organism>
<dbReference type="eggNOG" id="COG5522">
    <property type="taxonomic scope" value="Bacteria"/>
</dbReference>
<keyword evidence="3" id="KW-1185">Reference proteome</keyword>
<name>G5KDH9_9STRE</name>
<feature type="transmembrane region" description="Helical" evidence="1">
    <location>
        <begin position="195"/>
        <end position="215"/>
    </location>
</feature>
<evidence type="ECO:0000256" key="1">
    <source>
        <dbReference type="SAM" id="Phobius"/>
    </source>
</evidence>
<keyword evidence="1" id="KW-0812">Transmembrane</keyword>
<dbReference type="Proteomes" id="UP000005388">
    <property type="component" value="Unassembled WGS sequence"/>
</dbReference>
<feature type="transmembrane region" description="Helical" evidence="1">
    <location>
        <begin position="45"/>
        <end position="67"/>
    </location>
</feature>
<dbReference type="InterPro" id="IPR011737">
    <property type="entry name" value="CHP02206_TP0381"/>
</dbReference>
<proteinExistence type="predicted"/>
<feature type="transmembrane region" description="Helical" evidence="1">
    <location>
        <begin position="12"/>
        <end position="33"/>
    </location>
</feature>
<dbReference type="AlphaFoldDB" id="G5KDH9"/>
<dbReference type="Pfam" id="PF14808">
    <property type="entry name" value="TMEM164"/>
    <property type="match status" value="1"/>
</dbReference>
<keyword evidence="1" id="KW-0472">Membrane</keyword>
<dbReference type="RefSeq" id="WP_006739246.1">
    <property type="nucleotide sequence ID" value="NZ_AEUZ02000001.1"/>
</dbReference>
<reference evidence="2 3" key="1">
    <citation type="journal article" date="2014" name="Int. J. Syst. Evol. Microbiol.">
        <title>Phylogenomics and the dynamic genome evolution of the genus Streptococcus.</title>
        <authorList>
            <consortium name="The Broad Institute Genome Sequencing Platform"/>
            <person name="Richards V.P."/>
            <person name="Palmer S.R."/>
            <person name="Pavinski Bitar P.D."/>
            <person name="Qin X."/>
            <person name="Weinstock G.M."/>
            <person name="Highlander S.K."/>
            <person name="Town C.D."/>
            <person name="Burne R.A."/>
            <person name="Stanhope M.J."/>
        </authorList>
    </citation>
    <scope>NUCLEOTIDE SEQUENCE [LARGE SCALE GENOMIC DNA]</scope>
    <source>
        <strain evidence="2 3">2285-97</strain>
    </source>
</reference>
<dbReference type="NCBIfam" id="TIGR02206">
    <property type="entry name" value="intg_mem_TP0381"/>
    <property type="match status" value="1"/>
</dbReference>
<feature type="transmembrane region" description="Helical" evidence="1">
    <location>
        <begin position="156"/>
        <end position="175"/>
    </location>
</feature>
<evidence type="ECO:0000313" key="3">
    <source>
        <dbReference type="Proteomes" id="UP000005388"/>
    </source>
</evidence>
<feature type="transmembrane region" description="Helical" evidence="1">
    <location>
        <begin position="96"/>
        <end position="115"/>
    </location>
</feature>
<gene>
    <name evidence="2" type="ORF">STRUR_0623</name>
</gene>
<sequence length="229" mass="26647">MTHFLTTSQVPIPVISPIFYSLMIITLIVLTFLSLKHYKKQRYHVFFKKLQIIQMLTLYLWYLGAHISLSESLPFYHCRIAMFVLLFMPDRRRLKLYFAFLGLIGATCAICHPILDPYKLPHITTVSYLVGHYALYVNALVYLLTYYQANQLNFEFVLKTTLVMNIGLIFVNLLTGGNYGFLKTSPIVNSQKIGFNYMIVSLVLICSIVLCNNFFKRNYSIYLKMTNED</sequence>
<keyword evidence="1" id="KW-1133">Transmembrane helix</keyword>